<dbReference type="EMBL" id="JAULSX010000001">
    <property type="protein sequence ID" value="KAK3498811.1"/>
    <property type="molecule type" value="Genomic_DNA"/>
</dbReference>
<proteinExistence type="predicted"/>
<keyword evidence="2" id="KW-1185">Reference proteome</keyword>
<dbReference type="GeneID" id="87874078"/>
<gene>
    <name evidence="1" type="ORF">B0T23DRAFT_368607</name>
</gene>
<evidence type="ECO:0000313" key="2">
    <source>
        <dbReference type="Proteomes" id="UP001285908"/>
    </source>
</evidence>
<name>A0AAJ0IFC2_9PEZI</name>
<sequence>MYVCLTLSRVPLSSCALCPPMSFSVLHRALSQHHCLWSLFVFHQSCPFIQSTHYLTPFTIHHPSPLPVTQSLSTALTERAVKLNPY</sequence>
<dbReference type="RefSeq" id="XP_062696444.1">
    <property type="nucleotide sequence ID" value="XM_062836456.1"/>
</dbReference>
<dbReference type="Proteomes" id="UP001285908">
    <property type="component" value="Unassembled WGS sequence"/>
</dbReference>
<organism evidence="1 2">
    <name type="scientific">Neurospora hispaniola</name>
    <dbReference type="NCBI Taxonomy" id="588809"/>
    <lineage>
        <taxon>Eukaryota</taxon>
        <taxon>Fungi</taxon>
        <taxon>Dikarya</taxon>
        <taxon>Ascomycota</taxon>
        <taxon>Pezizomycotina</taxon>
        <taxon>Sordariomycetes</taxon>
        <taxon>Sordariomycetidae</taxon>
        <taxon>Sordariales</taxon>
        <taxon>Sordariaceae</taxon>
        <taxon>Neurospora</taxon>
    </lineage>
</organism>
<accession>A0AAJ0IFC2</accession>
<protein>
    <submittedName>
        <fullName evidence="1">Uncharacterized protein</fullName>
    </submittedName>
</protein>
<comment type="caution">
    <text evidence="1">The sequence shown here is derived from an EMBL/GenBank/DDBJ whole genome shotgun (WGS) entry which is preliminary data.</text>
</comment>
<dbReference type="AlphaFoldDB" id="A0AAJ0IFC2"/>
<evidence type="ECO:0000313" key="1">
    <source>
        <dbReference type="EMBL" id="KAK3498811.1"/>
    </source>
</evidence>
<reference evidence="1 2" key="1">
    <citation type="journal article" date="2023" name="Mol. Phylogenet. Evol.">
        <title>Genome-scale phylogeny and comparative genomics of the fungal order Sordariales.</title>
        <authorList>
            <person name="Hensen N."/>
            <person name="Bonometti L."/>
            <person name="Westerberg I."/>
            <person name="Brannstrom I.O."/>
            <person name="Guillou S."/>
            <person name="Cros-Aarteil S."/>
            <person name="Calhoun S."/>
            <person name="Haridas S."/>
            <person name="Kuo A."/>
            <person name="Mondo S."/>
            <person name="Pangilinan J."/>
            <person name="Riley R."/>
            <person name="LaButti K."/>
            <person name="Andreopoulos B."/>
            <person name="Lipzen A."/>
            <person name="Chen C."/>
            <person name="Yan M."/>
            <person name="Daum C."/>
            <person name="Ng V."/>
            <person name="Clum A."/>
            <person name="Steindorff A."/>
            <person name="Ohm R.A."/>
            <person name="Martin F."/>
            <person name="Silar P."/>
            <person name="Natvig D.O."/>
            <person name="Lalanne C."/>
            <person name="Gautier V."/>
            <person name="Ament-Velasquez S.L."/>
            <person name="Kruys A."/>
            <person name="Hutchinson M.I."/>
            <person name="Powell A.J."/>
            <person name="Barry K."/>
            <person name="Miller A.N."/>
            <person name="Grigoriev I.V."/>
            <person name="Debuchy R."/>
            <person name="Gladieux P."/>
            <person name="Hiltunen Thoren M."/>
            <person name="Johannesson H."/>
        </authorList>
    </citation>
    <scope>NUCLEOTIDE SEQUENCE [LARGE SCALE GENOMIC DNA]</scope>
    <source>
        <strain evidence="1 2">FGSC 10403</strain>
    </source>
</reference>